<dbReference type="SUPFAM" id="SSF57863">
    <property type="entry name" value="ArfGap/RecO-like zinc finger"/>
    <property type="match status" value="1"/>
</dbReference>
<evidence type="ECO:0000256" key="7">
    <source>
        <dbReference type="ARBA" id="ARBA00022833"/>
    </source>
</evidence>
<evidence type="ECO:0000313" key="12">
    <source>
        <dbReference type="RefSeq" id="XP_026550697.1"/>
    </source>
</evidence>
<dbReference type="GO" id="GO:0005737">
    <property type="term" value="C:cytoplasm"/>
    <property type="evidence" value="ECO:0007669"/>
    <property type="project" value="UniProtKB-SubCell"/>
</dbReference>
<dbReference type="InterPro" id="IPR052589">
    <property type="entry name" value="Arf-GAP_dual-PH_domain"/>
</dbReference>
<dbReference type="PROSITE" id="PS50115">
    <property type="entry name" value="ARFGAP"/>
    <property type="match status" value="1"/>
</dbReference>
<evidence type="ECO:0000256" key="3">
    <source>
        <dbReference type="ARBA" id="ARBA00022490"/>
    </source>
</evidence>
<dbReference type="InterPro" id="IPR001849">
    <property type="entry name" value="PH_domain"/>
</dbReference>
<sequence length="395" mass="47203">MRRRERKRHWRIKKQLRKMAAEDGKNTSLLQEVRKRKENAMCADCGQPDPCWVSCTLGIFICCECSKIHYQIPNISEVKSIKKNCWEESQIQFLAQHGNALAKATYEAHVPAYYYRPSYNDCQVLREQWIRAKYERKEFLEPKKVLYSNGLKEGILWKRGRDNELYQPRRFLLSEKERCLKYFVKQDAKEPKIEVKIDTVNAMFQTEKMRHSNGLQITYLKHNKTRNIFVYHEYGKEIVDWFNTIRAVKFHHLKVAFPGASDQELKTRLTRNFLREGYMEKTGPKQKECFKKRWFSLDHRRLMYFKDPLDAFAKGEVFLGNGEQGYNVIKGLPHAMQGRFTWKHGIIIVTPDRKYIFTCETEKEQEEWKSVFSHVMEQPMTPQEYAIEANFRTKH</sequence>
<dbReference type="Gene3D" id="1.10.220.150">
    <property type="entry name" value="Arf GTPase activating protein"/>
    <property type="match status" value="1"/>
</dbReference>
<dbReference type="InterPro" id="IPR001164">
    <property type="entry name" value="ArfGAP_dom"/>
</dbReference>
<evidence type="ECO:0000259" key="9">
    <source>
        <dbReference type="PROSITE" id="PS50003"/>
    </source>
</evidence>
<dbReference type="InterPro" id="IPR037278">
    <property type="entry name" value="ARFGAP/RecO"/>
</dbReference>
<dbReference type="InterPro" id="IPR011993">
    <property type="entry name" value="PH-like_dom_sf"/>
</dbReference>
<reference evidence="12" key="1">
    <citation type="submission" date="2025-08" db="UniProtKB">
        <authorList>
            <consortium name="RefSeq"/>
        </authorList>
    </citation>
    <scope>IDENTIFICATION</scope>
</reference>
<dbReference type="GO" id="GO:0008270">
    <property type="term" value="F:zinc ion binding"/>
    <property type="evidence" value="ECO:0007669"/>
    <property type="project" value="UniProtKB-KW"/>
</dbReference>
<dbReference type="SMART" id="SM00105">
    <property type="entry name" value="ArfGap"/>
    <property type="match status" value="1"/>
</dbReference>
<keyword evidence="2" id="KW-0343">GTPase activation</keyword>
<dbReference type="FunFam" id="2.30.29.30:FF:000080">
    <property type="entry name" value="Arf-GAP with dual PH domain-containing protein 1"/>
    <property type="match status" value="1"/>
</dbReference>
<dbReference type="InterPro" id="IPR038508">
    <property type="entry name" value="ArfGAP_dom_sf"/>
</dbReference>
<dbReference type="AlphaFoldDB" id="A0A6J1W5T9"/>
<feature type="domain" description="PH" evidence="9">
    <location>
        <begin position="149"/>
        <end position="250"/>
    </location>
</feature>
<dbReference type="FunFam" id="1.10.220.150:FF:000011">
    <property type="entry name" value="Arf-GAP with dual PH domain-containing protein 1"/>
    <property type="match status" value="1"/>
</dbReference>
<dbReference type="KEGG" id="nss:113432749"/>
<dbReference type="SMART" id="SM00233">
    <property type="entry name" value="PH"/>
    <property type="match status" value="2"/>
</dbReference>
<dbReference type="CDD" id="cd08832">
    <property type="entry name" value="ArfGap_ADAP"/>
    <property type="match status" value="1"/>
</dbReference>
<keyword evidence="7" id="KW-0862">Zinc</keyword>
<dbReference type="Pfam" id="PF01412">
    <property type="entry name" value="ArfGap"/>
    <property type="match status" value="1"/>
</dbReference>
<protein>
    <submittedName>
        <fullName evidence="12">Arf-GAP with dual PH domain-containing protein 1-like</fullName>
    </submittedName>
</protein>
<dbReference type="Gene3D" id="2.30.29.30">
    <property type="entry name" value="Pleckstrin-homology domain (PH domain)/Phosphotyrosine-binding domain (PTB)"/>
    <property type="match status" value="2"/>
</dbReference>
<dbReference type="CDD" id="cd13252">
    <property type="entry name" value="PH1_ADAP"/>
    <property type="match status" value="1"/>
</dbReference>
<gene>
    <name evidence="12" type="primary">LOC113432749</name>
</gene>
<proteinExistence type="predicted"/>
<evidence type="ECO:0000256" key="4">
    <source>
        <dbReference type="ARBA" id="ARBA00022723"/>
    </source>
</evidence>
<keyword evidence="6 8" id="KW-0863">Zinc-finger</keyword>
<dbReference type="InterPro" id="IPR037849">
    <property type="entry name" value="PH1_ADAP"/>
</dbReference>
<feature type="domain" description="PH" evidence="9">
    <location>
        <begin position="272"/>
        <end position="377"/>
    </location>
</feature>
<keyword evidence="4" id="KW-0479">Metal-binding</keyword>
<dbReference type="Proteomes" id="UP000504612">
    <property type="component" value="Unplaced"/>
</dbReference>
<evidence type="ECO:0000256" key="1">
    <source>
        <dbReference type="ARBA" id="ARBA00004496"/>
    </source>
</evidence>
<dbReference type="RefSeq" id="XP_026550697.1">
    <property type="nucleotide sequence ID" value="XM_026694912.1"/>
</dbReference>
<dbReference type="GO" id="GO:1902936">
    <property type="term" value="F:phosphatidylinositol bisphosphate binding"/>
    <property type="evidence" value="ECO:0007669"/>
    <property type="project" value="InterPro"/>
</dbReference>
<accession>A0A6J1W5T9</accession>
<evidence type="ECO:0000313" key="11">
    <source>
        <dbReference type="Proteomes" id="UP000504612"/>
    </source>
</evidence>
<dbReference type="FunFam" id="2.30.29.30:FF:000099">
    <property type="entry name" value="Arf-GAP with dual PH domain-containing protein 1"/>
    <property type="match status" value="1"/>
</dbReference>
<dbReference type="PANTHER" id="PTHR46021">
    <property type="entry name" value="ARF-GAP WITH DUAL PH DOMAIN-CONTAINING PROTEIN 1-LIKE PROTEIN"/>
    <property type="match status" value="1"/>
</dbReference>
<dbReference type="GeneID" id="113432749"/>
<name>A0A6J1W5T9_9SAUR</name>
<evidence type="ECO:0000256" key="2">
    <source>
        <dbReference type="ARBA" id="ARBA00022468"/>
    </source>
</evidence>
<dbReference type="GO" id="GO:0005886">
    <property type="term" value="C:plasma membrane"/>
    <property type="evidence" value="ECO:0007669"/>
    <property type="project" value="TreeGrafter"/>
</dbReference>
<organism evidence="11 12">
    <name type="scientific">Notechis scutatus</name>
    <name type="common">mainland tiger snake</name>
    <dbReference type="NCBI Taxonomy" id="8663"/>
    <lineage>
        <taxon>Eukaryota</taxon>
        <taxon>Metazoa</taxon>
        <taxon>Chordata</taxon>
        <taxon>Craniata</taxon>
        <taxon>Vertebrata</taxon>
        <taxon>Euteleostomi</taxon>
        <taxon>Lepidosauria</taxon>
        <taxon>Squamata</taxon>
        <taxon>Bifurcata</taxon>
        <taxon>Unidentata</taxon>
        <taxon>Episquamata</taxon>
        <taxon>Toxicofera</taxon>
        <taxon>Serpentes</taxon>
        <taxon>Colubroidea</taxon>
        <taxon>Elapidae</taxon>
        <taxon>Hydrophiinae</taxon>
        <taxon>Notechis</taxon>
    </lineage>
</organism>
<evidence type="ECO:0000259" key="10">
    <source>
        <dbReference type="PROSITE" id="PS50115"/>
    </source>
</evidence>
<dbReference type="PRINTS" id="PR00405">
    <property type="entry name" value="REVINTRACTNG"/>
</dbReference>
<evidence type="ECO:0000256" key="6">
    <source>
        <dbReference type="ARBA" id="ARBA00022771"/>
    </source>
</evidence>
<dbReference type="GO" id="GO:0005096">
    <property type="term" value="F:GTPase activator activity"/>
    <property type="evidence" value="ECO:0007669"/>
    <property type="project" value="UniProtKB-KW"/>
</dbReference>
<dbReference type="SUPFAM" id="SSF50729">
    <property type="entry name" value="PH domain-like"/>
    <property type="match status" value="2"/>
</dbReference>
<keyword evidence="5" id="KW-0677">Repeat</keyword>
<dbReference type="CDD" id="cd01251">
    <property type="entry name" value="PH2_ADAP"/>
    <property type="match status" value="1"/>
</dbReference>
<keyword evidence="3" id="KW-0963">Cytoplasm</keyword>
<keyword evidence="11" id="KW-1185">Reference proteome</keyword>
<dbReference type="Pfam" id="PF00169">
    <property type="entry name" value="PH"/>
    <property type="match status" value="1"/>
</dbReference>
<dbReference type="GO" id="GO:0005547">
    <property type="term" value="F:phosphatidylinositol-3,4,5-trisphosphate binding"/>
    <property type="evidence" value="ECO:0007669"/>
    <property type="project" value="TreeGrafter"/>
</dbReference>
<evidence type="ECO:0000256" key="5">
    <source>
        <dbReference type="ARBA" id="ARBA00022737"/>
    </source>
</evidence>
<dbReference type="PROSITE" id="PS50003">
    <property type="entry name" value="PH_DOMAIN"/>
    <property type="match status" value="2"/>
</dbReference>
<dbReference type="InterPro" id="IPR037851">
    <property type="entry name" value="PH2_ADAP"/>
</dbReference>
<feature type="domain" description="Arf-GAP" evidence="10">
    <location>
        <begin position="27"/>
        <end position="147"/>
    </location>
</feature>
<evidence type="ECO:0000256" key="8">
    <source>
        <dbReference type="PROSITE-ProRule" id="PRU00288"/>
    </source>
</evidence>
<comment type="subcellular location">
    <subcellularLocation>
        <location evidence="1">Cytoplasm</location>
    </subcellularLocation>
</comment>
<dbReference type="PANTHER" id="PTHR46021:SF1">
    <property type="entry name" value="ARFGAP WITH DUAL PH DOMAINS 1"/>
    <property type="match status" value="1"/>
</dbReference>